<evidence type="ECO:0000313" key="3">
    <source>
        <dbReference type="Proteomes" id="UP001139353"/>
    </source>
</evidence>
<protein>
    <submittedName>
        <fullName evidence="2">TraB/GumN family protein</fullName>
    </submittedName>
</protein>
<name>A0A9X2C2D4_9BURK</name>
<accession>A0A9X2C2D4</accession>
<dbReference type="Pfam" id="PF01963">
    <property type="entry name" value="TraB_PrgY_gumN"/>
    <property type="match status" value="1"/>
</dbReference>
<comment type="caution">
    <text evidence="2">The sequence shown here is derived from an EMBL/GenBank/DDBJ whole genome shotgun (WGS) entry which is preliminary data.</text>
</comment>
<organism evidence="2 3">
    <name type="scientific">Scleromatobacter humisilvae</name>
    <dbReference type="NCBI Taxonomy" id="2897159"/>
    <lineage>
        <taxon>Bacteria</taxon>
        <taxon>Pseudomonadati</taxon>
        <taxon>Pseudomonadota</taxon>
        <taxon>Betaproteobacteria</taxon>
        <taxon>Burkholderiales</taxon>
        <taxon>Sphaerotilaceae</taxon>
        <taxon>Scleromatobacter</taxon>
    </lineage>
</organism>
<dbReference type="AlphaFoldDB" id="A0A9X2C2D4"/>
<sequence length="333" mass="35718">MSWRALASAFLLVAAPAWAAAVAEPGGTADAPAIAADVRCPPEAGQPTAEQAAAGMRAAVDSGLMWKATKGGRTVWLYGTIHVAKLSWAYPGPDVMHALMASDVVALELDVTDAGVIDRLRKAIERRPDAPALPEALQRRLAAQMAANCIAPDHLASLRPEMQAVTVDLATARQFGLYPEYGIDTVIAGVARTLRKPLRSLETPESQAALLVSDDPAETARTVGEVLDELEGGQSPQMLQRLAGDWQRGDLADLDAYGQWCDCLDTPEQRAEFVKLIDERNPLMADKIAKWNAEGKSLFVAVGSLHMTGRIGLPELLKARGFQVERVPFADAH</sequence>
<dbReference type="PANTHER" id="PTHR40590">
    <property type="entry name" value="CYTOPLASMIC PROTEIN-RELATED"/>
    <property type="match status" value="1"/>
</dbReference>
<reference evidence="2" key="1">
    <citation type="submission" date="2021-11" db="EMBL/GenBank/DDBJ databases">
        <title>BS-T2-15 a new species belonging to the Comamonadaceae family isolated from the soil of a French oak forest.</title>
        <authorList>
            <person name="Mieszkin S."/>
            <person name="Alain K."/>
        </authorList>
    </citation>
    <scope>NUCLEOTIDE SEQUENCE</scope>
    <source>
        <strain evidence="2">BS-T2-15</strain>
    </source>
</reference>
<evidence type="ECO:0000313" key="2">
    <source>
        <dbReference type="EMBL" id="MCK9685835.1"/>
    </source>
</evidence>
<gene>
    <name evidence="2" type="ORF">LPC04_08960</name>
</gene>
<dbReference type="PANTHER" id="PTHR40590:SF1">
    <property type="entry name" value="CYTOPLASMIC PROTEIN"/>
    <property type="match status" value="1"/>
</dbReference>
<dbReference type="Proteomes" id="UP001139353">
    <property type="component" value="Unassembled WGS sequence"/>
</dbReference>
<dbReference type="EMBL" id="JAJLJH010000001">
    <property type="protein sequence ID" value="MCK9685835.1"/>
    <property type="molecule type" value="Genomic_DNA"/>
</dbReference>
<feature type="chain" id="PRO_5040841744" evidence="1">
    <location>
        <begin position="20"/>
        <end position="333"/>
    </location>
</feature>
<feature type="signal peptide" evidence="1">
    <location>
        <begin position="1"/>
        <end position="19"/>
    </location>
</feature>
<dbReference type="RefSeq" id="WP_275681827.1">
    <property type="nucleotide sequence ID" value="NZ_JAJLJH010000001.1"/>
</dbReference>
<dbReference type="InterPro" id="IPR047111">
    <property type="entry name" value="YbaP-like"/>
</dbReference>
<dbReference type="InterPro" id="IPR002816">
    <property type="entry name" value="TraB/PrgY/GumN_fam"/>
</dbReference>
<keyword evidence="1" id="KW-0732">Signal</keyword>
<keyword evidence="3" id="KW-1185">Reference proteome</keyword>
<proteinExistence type="predicted"/>
<evidence type="ECO:0000256" key="1">
    <source>
        <dbReference type="SAM" id="SignalP"/>
    </source>
</evidence>
<dbReference type="CDD" id="cd14789">
    <property type="entry name" value="Tiki"/>
    <property type="match status" value="1"/>
</dbReference>